<keyword evidence="3" id="KW-0378">Hydrolase</keyword>
<accession>A0A537LQ76</accession>
<sequence length="373" mass="40574">MRAVQANHQKSSRGCDERSSMTRVDRVRALLAGQHLDAILIHNPENRTYLTGFVGSAGVALVTGRETLLLVDFRYVEQAAAEAPGWEVVQVPRQATDIVTEIARGRELRRVGFESDGLTYKQYDELAVALRPTELVPVAGVDRLRWIKDADELARIRTAVAIADAGFTHIQGYLRPGVQEREIALELEFYMRRQGADKEAFETIVASGVRSSLPHGRASERVLGGDEFVTLDFGAVVRGYHSDCTRTVVIGDASPRHREIYDLVLAAQRAALQGIRPGIAGRDADALARRVITEAGQGDHFGHGLGHGVGLAIHEGPTLSPREEATLEAGMVVTVEPGVYLPGWGGVRIEDLVVITPDGCDDLTAAPKHLMEL</sequence>
<dbReference type="CDD" id="cd01092">
    <property type="entry name" value="APP-like"/>
    <property type="match status" value="1"/>
</dbReference>
<protein>
    <submittedName>
        <fullName evidence="7">Aminopeptidase P family protein</fullName>
    </submittedName>
</protein>
<dbReference type="GO" id="GO:0046872">
    <property type="term" value="F:metal ion binding"/>
    <property type="evidence" value="ECO:0007669"/>
    <property type="project" value="UniProtKB-KW"/>
</dbReference>
<dbReference type="InterPro" id="IPR001131">
    <property type="entry name" value="Peptidase_M24B_aminopep-P_CS"/>
</dbReference>
<evidence type="ECO:0000313" key="7">
    <source>
        <dbReference type="EMBL" id="TMJ10146.1"/>
    </source>
</evidence>
<dbReference type="PANTHER" id="PTHR46112:SF3">
    <property type="entry name" value="AMINOPEPTIDASE YPDF"/>
    <property type="match status" value="1"/>
</dbReference>
<dbReference type="Proteomes" id="UP000315217">
    <property type="component" value="Unassembled WGS sequence"/>
</dbReference>
<dbReference type="Pfam" id="PF00557">
    <property type="entry name" value="Peptidase_M24"/>
    <property type="match status" value="1"/>
</dbReference>
<dbReference type="InterPro" id="IPR029149">
    <property type="entry name" value="Creatin/AminoP/Spt16_N"/>
</dbReference>
<evidence type="ECO:0000256" key="2">
    <source>
        <dbReference type="ARBA" id="ARBA00022723"/>
    </source>
</evidence>
<feature type="region of interest" description="Disordered" evidence="4">
    <location>
        <begin position="1"/>
        <end position="20"/>
    </location>
</feature>
<dbReference type="PANTHER" id="PTHR46112">
    <property type="entry name" value="AMINOPEPTIDASE"/>
    <property type="match status" value="1"/>
</dbReference>
<dbReference type="InterPro" id="IPR000994">
    <property type="entry name" value="Pept_M24"/>
</dbReference>
<dbReference type="InterPro" id="IPR036005">
    <property type="entry name" value="Creatinase/aminopeptidase-like"/>
</dbReference>
<keyword evidence="7" id="KW-0645">Protease</keyword>
<dbReference type="Proteomes" id="UP000318661">
    <property type="component" value="Unassembled WGS sequence"/>
</dbReference>
<feature type="domain" description="Creatinase N-terminal" evidence="6">
    <location>
        <begin position="23"/>
        <end position="146"/>
    </location>
</feature>
<evidence type="ECO:0000259" key="6">
    <source>
        <dbReference type="Pfam" id="PF01321"/>
    </source>
</evidence>
<dbReference type="GO" id="GO:0008235">
    <property type="term" value="F:metalloexopeptidase activity"/>
    <property type="evidence" value="ECO:0007669"/>
    <property type="project" value="UniProtKB-ARBA"/>
</dbReference>
<comment type="similarity">
    <text evidence="1">Belongs to the peptidase M24B family.</text>
</comment>
<dbReference type="Pfam" id="PF01321">
    <property type="entry name" value="Creatinase_N"/>
    <property type="match status" value="1"/>
</dbReference>
<proteinExistence type="inferred from homology"/>
<dbReference type="GO" id="GO:0004177">
    <property type="term" value="F:aminopeptidase activity"/>
    <property type="evidence" value="ECO:0007669"/>
    <property type="project" value="UniProtKB-KW"/>
</dbReference>
<evidence type="ECO:0000313" key="9">
    <source>
        <dbReference type="Proteomes" id="UP000315217"/>
    </source>
</evidence>
<keyword evidence="2" id="KW-0479">Metal-binding</keyword>
<dbReference type="Gene3D" id="3.90.230.10">
    <property type="entry name" value="Creatinase/methionine aminopeptidase superfamily"/>
    <property type="match status" value="1"/>
</dbReference>
<dbReference type="InterPro" id="IPR001714">
    <property type="entry name" value="Pept_M24_MAP"/>
</dbReference>
<dbReference type="Gene3D" id="3.40.350.10">
    <property type="entry name" value="Creatinase/prolidase N-terminal domain"/>
    <property type="match status" value="1"/>
</dbReference>
<evidence type="ECO:0000256" key="4">
    <source>
        <dbReference type="SAM" id="MobiDB-lite"/>
    </source>
</evidence>
<reference evidence="9 10" key="1">
    <citation type="journal article" date="2019" name="Nat. Microbiol.">
        <title>Mediterranean grassland soil C-N compound turnover is dependent on rainfall and depth, and is mediated by genomically divergent microorganisms.</title>
        <authorList>
            <person name="Diamond S."/>
            <person name="Andeer P.F."/>
            <person name="Li Z."/>
            <person name="Crits-Christoph A."/>
            <person name="Burstein D."/>
            <person name="Anantharaman K."/>
            <person name="Lane K.R."/>
            <person name="Thomas B.C."/>
            <person name="Pan C."/>
            <person name="Northen T.R."/>
            <person name="Banfield J.F."/>
        </authorList>
    </citation>
    <scope>NUCLEOTIDE SEQUENCE [LARGE SCALE GENOMIC DNA]</scope>
    <source>
        <strain evidence="8">NP_1</strain>
        <strain evidence="7">NP_2</strain>
    </source>
</reference>
<dbReference type="InterPro" id="IPR000587">
    <property type="entry name" value="Creatinase_N"/>
</dbReference>
<dbReference type="AlphaFoldDB" id="A0A537LQ76"/>
<evidence type="ECO:0000313" key="10">
    <source>
        <dbReference type="Proteomes" id="UP000318661"/>
    </source>
</evidence>
<dbReference type="EMBL" id="VBAI01000039">
    <property type="protein sequence ID" value="TMJ11957.1"/>
    <property type="molecule type" value="Genomic_DNA"/>
</dbReference>
<evidence type="ECO:0000313" key="8">
    <source>
        <dbReference type="EMBL" id="TMJ11957.1"/>
    </source>
</evidence>
<evidence type="ECO:0000256" key="1">
    <source>
        <dbReference type="ARBA" id="ARBA00008766"/>
    </source>
</evidence>
<dbReference type="SUPFAM" id="SSF55920">
    <property type="entry name" value="Creatinase/aminopeptidase"/>
    <property type="match status" value="1"/>
</dbReference>
<evidence type="ECO:0000256" key="3">
    <source>
        <dbReference type="ARBA" id="ARBA00022801"/>
    </source>
</evidence>
<dbReference type="SUPFAM" id="SSF53092">
    <property type="entry name" value="Creatinase/prolidase N-terminal domain"/>
    <property type="match status" value="1"/>
</dbReference>
<dbReference type="InterPro" id="IPR050659">
    <property type="entry name" value="Peptidase_M24B"/>
</dbReference>
<feature type="domain" description="Peptidase M24" evidence="5">
    <location>
        <begin position="155"/>
        <end position="356"/>
    </location>
</feature>
<gene>
    <name evidence="8" type="ORF">E6G98_04030</name>
    <name evidence="7" type="ORF">E6G99_01460</name>
</gene>
<name>A0A537LQ76_9BACT</name>
<dbReference type="PRINTS" id="PR00599">
    <property type="entry name" value="MAPEPTIDASE"/>
</dbReference>
<dbReference type="FunFam" id="3.90.230.10:FF:000014">
    <property type="entry name" value="Aminopeptidase P family protein"/>
    <property type="match status" value="1"/>
</dbReference>
<dbReference type="PROSITE" id="PS00491">
    <property type="entry name" value="PROLINE_PEPTIDASE"/>
    <property type="match status" value="1"/>
</dbReference>
<dbReference type="EMBL" id="VBAJ01000021">
    <property type="protein sequence ID" value="TMJ10146.1"/>
    <property type="molecule type" value="Genomic_DNA"/>
</dbReference>
<keyword evidence="7" id="KW-0031">Aminopeptidase</keyword>
<organism evidence="7 10">
    <name type="scientific">Candidatus Segetimicrobium genomatis</name>
    <dbReference type="NCBI Taxonomy" id="2569760"/>
    <lineage>
        <taxon>Bacteria</taxon>
        <taxon>Bacillati</taxon>
        <taxon>Candidatus Sysuimicrobiota</taxon>
        <taxon>Candidatus Sysuimicrobiia</taxon>
        <taxon>Candidatus Sysuimicrobiales</taxon>
        <taxon>Candidatus Segetimicrobiaceae</taxon>
        <taxon>Candidatus Segetimicrobium</taxon>
    </lineage>
</organism>
<evidence type="ECO:0000259" key="5">
    <source>
        <dbReference type="Pfam" id="PF00557"/>
    </source>
</evidence>
<comment type="caution">
    <text evidence="7">The sequence shown here is derived from an EMBL/GenBank/DDBJ whole genome shotgun (WGS) entry which is preliminary data.</text>
</comment>